<reference evidence="2 3" key="1">
    <citation type="journal article" date="2020" name="Nature">
        <title>Six reference-quality genomes reveal evolution of bat adaptations.</title>
        <authorList>
            <person name="Jebb D."/>
            <person name="Huang Z."/>
            <person name="Pippel M."/>
            <person name="Hughes G.M."/>
            <person name="Lavrichenko K."/>
            <person name="Devanna P."/>
            <person name="Winkler S."/>
            <person name="Jermiin L.S."/>
            <person name="Skirmuntt E.C."/>
            <person name="Katzourakis A."/>
            <person name="Burkitt-Gray L."/>
            <person name="Ray D.A."/>
            <person name="Sullivan K.A.M."/>
            <person name="Roscito J.G."/>
            <person name="Kirilenko B.M."/>
            <person name="Davalos L.M."/>
            <person name="Corthals A.P."/>
            <person name="Power M.L."/>
            <person name="Jones G."/>
            <person name="Ransome R.D."/>
            <person name="Dechmann D.K.N."/>
            <person name="Locatelli A.G."/>
            <person name="Puechmaille S.J."/>
            <person name="Fedrigo O."/>
            <person name="Jarvis E.D."/>
            <person name="Hiller M."/>
            <person name="Vernes S.C."/>
            <person name="Myers E.W."/>
            <person name="Teeling E.C."/>
        </authorList>
    </citation>
    <scope>NUCLEOTIDE SEQUENCE [LARGE SCALE GENOMIC DNA]</scope>
    <source>
        <strain evidence="2">MRhiFer1</strain>
        <tissue evidence="2">Lung</tissue>
    </source>
</reference>
<protein>
    <submittedName>
        <fullName evidence="2">Uncharacterized protein</fullName>
    </submittedName>
</protein>
<keyword evidence="1" id="KW-0812">Transmembrane</keyword>
<feature type="transmembrane region" description="Helical" evidence="1">
    <location>
        <begin position="62"/>
        <end position="85"/>
    </location>
</feature>
<keyword evidence="1" id="KW-0472">Membrane</keyword>
<accession>A0A7J8AG65</accession>
<dbReference type="EMBL" id="JACAGC010000002">
    <property type="protein sequence ID" value="KAF6385040.1"/>
    <property type="molecule type" value="Genomic_DNA"/>
</dbReference>
<evidence type="ECO:0000256" key="1">
    <source>
        <dbReference type="SAM" id="Phobius"/>
    </source>
</evidence>
<dbReference type="AlphaFoldDB" id="A0A7J8AG65"/>
<proteinExistence type="predicted"/>
<gene>
    <name evidence="2" type="ORF">mRhiFer1_008864</name>
</gene>
<comment type="caution">
    <text evidence="2">The sequence shown here is derived from an EMBL/GenBank/DDBJ whole genome shotgun (WGS) entry which is preliminary data.</text>
</comment>
<evidence type="ECO:0000313" key="3">
    <source>
        <dbReference type="Proteomes" id="UP000585614"/>
    </source>
</evidence>
<dbReference type="Proteomes" id="UP000585614">
    <property type="component" value="Unassembled WGS sequence"/>
</dbReference>
<name>A0A7J8AG65_RHIFE</name>
<keyword evidence="1" id="KW-1133">Transmembrane helix</keyword>
<evidence type="ECO:0000313" key="2">
    <source>
        <dbReference type="EMBL" id="KAF6385040.1"/>
    </source>
</evidence>
<sequence>MQLRHDSLCISSTLFTSISGFIFFNLGGKKSKFLENTDHRSSLAKSCLPLFPQPDLWHFHPVLIHCLSSCFFSLVLPVCLSIAAISFSPPRTCLAFVLSPKGLHSTLSKSLLSHPLGSHATILPSGKSP</sequence>
<organism evidence="2 3">
    <name type="scientific">Rhinolophus ferrumequinum</name>
    <name type="common">Greater horseshoe bat</name>
    <dbReference type="NCBI Taxonomy" id="59479"/>
    <lineage>
        <taxon>Eukaryota</taxon>
        <taxon>Metazoa</taxon>
        <taxon>Chordata</taxon>
        <taxon>Craniata</taxon>
        <taxon>Vertebrata</taxon>
        <taxon>Euteleostomi</taxon>
        <taxon>Mammalia</taxon>
        <taxon>Eutheria</taxon>
        <taxon>Laurasiatheria</taxon>
        <taxon>Chiroptera</taxon>
        <taxon>Yinpterochiroptera</taxon>
        <taxon>Rhinolophoidea</taxon>
        <taxon>Rhinolophidae</taxon>
        <taxon>Rhinolophinae</taxon>
        <taxon>Rhinolophus</taxon>
    </lineage>
</organism>
<feature type="transmembrane region" description="Helical" evidence="1">
    <location>
        <begin position="7"/>
        <end position="26"/>
    </location>
</feature>